<dbReference type="Pfam" id="PF05430">
    <property type="entry name" value="Methyltransf_30"/>
    <property type="match status" value="1"/>
</dbReference>
<dbReference type="EMBL" id="DWUP01000086">
    <property type="protein sequence ID" value="HJD52904.1"/>
    <property type="molecule type" value="Genomic_DNA"/>
</dbReference>
<dbReference type="GO" id="GO:0004808">
    <property type="term" value="F:tRNA (5-methylaminomethyl-2-thiouridylate)(34)-methyltransferase activity"/>
    <property type="evidence" value="ECO:0007669"/>
    <property type="project" value="InterPro"/>
</dbReference>
<dbReference type="GO" id="GO:0016645">
    <property type="term" value="F:oxidoreductase activity, acting on the CH-NH group of donors"/>
    <property type="evidence" value="ECO:0007669"/>
    <property type="project" value="InterPro"/>
</dbReference>
<dbReference type="PANTHER" id="PTHR39963">
    <property type="entry name" value="SLL0983 PROTEIN"/>
    <property type="match status" value="1"/>
</dbReference>
<dbReference type="InterPro" id="IPR047785">
    <property type="entry name" value="tRNA_MNMC2"/>
</dbReference>
<evidence type="ECO:0000259" key="2">
    <source>
        <dbReference type="Pfam" id="PF05430"/>
    </source>
</evidence>
<feature type="region of interest" description="Disordered" evidence="1">
    <location>
        <begin position="200"/>
        <end position="221"/>
    </location>
</feature>
<dbReference type="Gene3D" id="3.40.50.150">
    <property type="entry name" value="Vaccinia Virus protein VP39"/>
    <property type="match status" value="1"/>
</dbReference>
<dbReference type="PANTHER" id="PTHR39963:SF1">
    <property type="entry name" value="MNMC-LIKE METHYLTRANSFERASE DOMAIN-CONTAINING PROTEIN"/>
    <property type="match status" value="1"/>
</dbReference>
<feature type="domain" description="MnmC-like methyltransferase" evidence="2">
    <location>
        <begin position="121"/>
        <end position="220"/>
    </location>
</feature>
<feature type="compositionally biased region" description="Basic and acidic residues" evidence="1">
    <location>
        <begin position="211"/>
        <end position="221"/>
    </location>
</feature>
<evidence type="ECO:0000313" key="3">
    <source>
        <dbReference type="EMBL" id="HJD52904.1"/>
    </source>
</evidence>
<sequence>MTIRQTDDGCNTIYLPEMDEHYHSTKGALTEARHIFIGMGFDHCTKPAPRVIEFGFGTGLNALLTAVQAGAQHRHTTYTALELYPLDAATVSALHYDTVAGQEWAATLEAMHRAEWGSATEITSYLTLKKVRCDFTRHCMWQGERSYDIAYFDAFAPDKQEGVWTPELFAAIHDSLDHGGVLVTYCAKGSVRRDLQSAGFDVERLPGPPGGKREMLRATRP</sequence>
<evidence type="ECO:0000256" key="1">
    <source>
        <dbReference type="SAM" id="MobiDB-lite"/>
    </source>
</evidence>
<reference evidence="3" key="2">
    <citation type="submission" date="2021-04" db="EMBL/GenBank/DDBJ databases">
        <authorList>
            <person name="Gilroy R."/>
        </authorList>
    </citation>
    <scope>NUCLEOTIDE SEQUENCE</scope>
    <source>
        <strain evidence="3">MalCec1-1739</strain>
    </source>
</reference>
<proteinExistence type="predicted"/>
<dbReference type="SUPFAM" id="SSF53335">
    <property type="entry name" value="S-adenosyl-L-methionine-dependent methyltransferases"/>
    <property type="match status" value="1"/>
</dbReference>
<gene>
    <name evidence="3" type="primary">mnmD</name>
    <name evidence="3" type="ORF">IAA93_04170</name>
</gene>
<comment type="caution">
    <text evidence="3">The sequence shown here is derived from an EMBL/GenBank/DDBJ whole genome shotgun (WGS) entry which is preliminary data.</text>
</comment>
<accession>A0A9D2UIC8</accession>
<organism evidence="3 4">
    <name type="scientific">Candidatus Avibacteroides avistercoris</name>
    <dbReference type="NCBI Taxonomy" id="2840690"/>
    <lineage>
        <taxon>Bacteria</taxon>
        <taxon>Pseudomonadati</taxon>
        <taxon>Bacteroidota</taxon>
        <taxon>Bacteroidia</taxon>
        <taxon>Bacteroidales</taxon>
        <taxon>Bacteroidaceae</taxon>
        <taxon>Bacteroidaceae incertae sedis</taxon>
        <taxon>Candidatus Avibacteroides</taxon>
    </lineage>
</organism>
<name>A0A9D2UIC8_9BACT</name>
<evidence type="ECO:0000313" key="4">
    <source>
        <dbReference type="Proteomes" id="UP000787625"/>
    </source>
</evidence>
<dbReference type="Proteomes" id="UP000787625">
    <property type="component" value="Unassembled WGS sequence"/>
</dbReference>
<protein>
    <submittedName>
        <fullName evidence="3">tRNA (5-methylaminomethyl-2-thiouridine)(34)-methyltransferase MnmD</fullName>
    </submittedName>
</protein>
<dbReference type="InterPro" id="IPR008471">
    <property type="entry name" value="MnmC-like_methylTransf"/>
</dbReference>
<dbReference type="AlphaFoldDB" id="A0A9D2UIC8"/>
<dbReference type="NCBIfam" id="NF033855">
    <property type="entry name" value="tRNA_MNMC2"/>
    <property type="match status" value="1"/>
</dbReference>
<reference evidence="3" key="1">
    <citation type="journal article" date="2021" name="PeerJ">
        <title>Extensive microbial diversity within the chicken gut microbiome revealed by metagenomics and culture.</title>
        <authorList>
            <person name="Gilroy R."/>
            <person name="Ravi A."/>
            <person name="Getino M."/>
            <person name="Pursley I."/>
            <person name="Horton D.L."/>
            <person name="Alikhan N.F."/>
            <person name="Baker D."/>
            <person name="Gharbi K."/>
            <person name="Hall N."/>
            <person name="Watson M."/>
            <person name="Adriaenssens E.M."/>
            <person name="Foster-Nyarko E."/>
            <person name="Jarju S."/>
            <person name="Secka A."/>
            <person name="Antonio M."/>
            <person name="Oren A."/>
            <person name="Chaudhuri R.R."/>
            <person name="La Ragione R."/>
            <person name="Hildebrand F."/>
            <person name="Pallen M.J."/>
        </authorList>
    </citation>
    <scope>NUCLEOTIDE SEQUENCE</scope>
    <source>
        <strain evidence="3">MalCec1-1739</strain>
    </source>
</reference>
<dbReference type="InterPro" id="IPR029063">
    <property type="entry name" value="SAM-dependent_MTases_sf"/>
</dbReference>